<dbReference type="Proteomes" id="UP001163687">
    <property type="component" value="Chromosome"/>
</dbReference>
<keyword evidence="2" id="KW-1185">Reference proteome</keyword>
<accession>A0AA35CMU5</accession>
<dbReference type="RefSeq" id="WP_264844498.1">
    <property type="nucleotide sequence ID" value="NZ_AP025628.1"/>
</dbReference>
<evidence type="ECO:0000313" key="1">
    <source>
        <dbReference type="EMBL" id="BDG60477.1"/>
    </source>
</evidence>
<name>A0AA35CMU5_9FIRM</name>
<proteinExistence type="predicted"/>
<reference evidence="1" key="1">
    <citation type="submission" date="2022-03" db="EMBL/GenBank/DDBJ databases">
        <title>Complete genome sequence of Caldinitratiruptor microaerophilus.</title>
        <authorList>
            <person name="Mukaiyama R."/>
            <person name="Nishiyama T."/>
            <person name="Ueda K."/>
        </authorList>
    </citation>
    <scope>NUCLEOTIDE SEQUENCE</scope>
    <source>
        <strain evidence="1">JCM 16183</strain>
    </source>
</reference>
<dbReference type="AlphaFoldDB" id="A0AA35CMU5"/>
<sequence>MVPARPPGTVGPDLTGITARRGRYAPGRLVTPEYEPVAWEPDWGDEAGSGVAHILCPGAVEVRFQRPAGSDRFQIAVRSRLEAAEGTEWIVLVPASRFGLLKLPAGFSVEQSVHGAVYRLDGPRTLRLLAVQPLGLPALNLEVQFGE</sequence>
<organism evidence="1 2">
    <name type="scientific">Caldinitratiruptor microaerophilus</name>
    <dbReference type="NCBI Taxonomy" id="671077"/>
    <lineage>
        <taxon>Bacteria</taxon>
        <taxon>Bacillati</taxon>
        <taxon>Bacillota</taxon>
        <taxon>Clostridia</taxon>
        <taxon>Eubacteriales</taxon>
        <taxon>Symbiobacteriaceae</taxon>
        <taxon>Caldinitratiruptor</taxon>
    </lineage>
</organism>
<dbReference type="EMBL" id="AP025628">
    <property type="protein sequence ID" value="BDG60477.1"/>
    <property type="molecule type" value="Genomic_DNA"/>
</dbReference>
<dbReference type="KEGG" id="cmic:caldi_15670"/>
<evidence type="ECO:0000313" key="2">
    <source>
        <dbReference type="Proteomes" id="UP001163687"/>
    </source>
</evidence>
<gene>
    <name evidence="1" type="ORF">caldi_15670</name>
</gene>
<protein>
    <submittedName>
        <fullName evidence="1">Uncharacterized protein</fullName>
    </submittedName>
</protein>